<proteinExistence type="predicted"/>
<evidence type="ECO:0000313" key="2">
    <source>
        <dbReference type="Proteomes" id="UP001570071"/>
    </source>
</evidence>
<sequence>MPESSKSINETMKTNRKFDSFSYDANQQIVAIHGRTLEVKELSEKGEAYFQAWVDGYQNDGLSHNEAVVNALNFAQQNKRSQ</sequence>
<keyword evidence="2" id="KW-1185">Reference proteome</keyword>
<evidence type="ECO:0000313" key="1">
    <source>
        <dbReference type="EMBL" id="MEZ8719543.1"/>
    </source>
</evidence>
<protein>
    <submittedName>
        <fullName evidence="1">Uncharacterized protein</fullName>
    </submittedName>
</protein>
<dbReference type="RefSeq" id="WP_269337314.1">
    <property type="nucleotide sequence ID" value="NZ_JBFSSG010000001.1"/>
</dbReference>
<dbReference type="EMBL" id="JBFSSG010000001">
    <property type="protein sequence ID" value="MEZ8719543.1"/>
    <property type="molecule type" value="Genomic_DNA"/>
</dbReference>
<name>A0ABV4MQX1_9VIBR</name>
<gene>
    <name evidence="1" type="ORF">AB6D66_00595</name>
</gene>
<comment type="caution">
    <text evidence="1">The sequence shown here is derived from an EMBL/GenBank/DDBJ whole genome shotgun (WGS) entry which is preliminary data.</text>
</comment>
<dbReference type="Proteomes" id="UP001570071">
    <property type="component" value="Unassembled WGS sequence"/>
</dbReference>
<organism evidence="1 2">
    <name type="scientific">Vibrio pomeroyi</name>
    <dbReference type="NCBI Taxonomy" id="198832"/>
    <lineage>
        <taxon>Bacteria</taxon>
        <taxon>Pseudomonadati</taxon>
        <taxon>Pseudomonadota</taxon>
        <taxon>Gammaproteobacteria</taxon>
        <taxon>Vibrionales</taxon>
        <taxon>Vibrionaceae</taxon>
        <taxon>Vibrio</taxon>
    </lineage>
</organism>
<accession>A0ABV4MQX1</accession>
<reference evidence="1 2" key="1">
    <citation type="journal article" date="2024" name="ISME J.">
        <title>Tailless and filamentous prophages are predominant in marine Vibrio.</title>
        <authorList>
            <person name="Steensen K."/>
            <person name="Seneca J."/>
            <person name="Bartlau N."/>
            <person name="Yu X.A."/>
            <person name="Hussain F.A."/>
            <person name="Polz M.F."/>
        </authorList>
    </citation>
    <scope>NUCLEOTIDE SEQUENCE [LARGE SCALE GENOMIC DNA]</scope>
    <source>
        <strain evidence="1 2">10N.239.312.F12</strain>
    </source>
</reference>